<dbReference type="PANTHER" id="PTHR42648">
    <property type="entry name" value="TRANSPOSASE, PUTATIVE-RELATED"/>
    <property type="match status" value="1"/>
</dbReference>
<evidence type="ECO:0000256" key="3">
    <source>
        <dbReference type="ARBA" id="ARBA00022722"/>
    </source>
</evidence>
<evidence type="ECO:0000256" key="1">
    <source>
        <dbReference type="ARBA" id="ARBA00022578"/>
    </source>
</evidence>
<evidence type="ECO:0000256" key="7">
    <source>
        <dbReference type="ARBA" id="ARBA00022842"/>
    </source>
</evidence>
<dbReference type="InterPro" id="IPR036397">
    <property type="entry name" value="RNaseH_sf"/>
</dbReference>
<keyword evidence="17" id="KW-1185">Reference proteome</keyword>
<keyword evidence="12" id="KW-0233">DNA recombination</keyword>
<accession>A0A9Q3K0Z3</accession>
<keyword evidence="6" id="KW-0378">Hydrolase</keyword>
<dbReference type="PANTHER" id="PTHR42648:SF11">
    <property type="entry name" value="TRANSPOSON TY4-P GAG-POL POLYPROTEIN"/>
    <property type="match status" value="1"/>
</dbReference>
<comment type="catalytic activity">
    <reaction evidence="14">
        <text>DNA(n) + a 2'-deoxyribonucleoside 5'-triphosphate = DNA(n+1) + diphosphate</text>
        <dbReference type="Rhea" id="RHEA:22508"/>
        <dbReference type="Rhea" id="RHEA-COMP:17339"/>
        <dbReference type="Rhea" id="RHEA-COMP:17340"/>
        <dbReference type="ChEBI" id="CHEBI:33019"/>
        <dbReference type="ChEBI" id="CHEBI:61560"/>
        <dbReference type="ChEBI" id="CHEBI:173112"/>
        <dbReference type="EC" id="2.7.7.7"/>
    </reaction>
</comment>
<organism evidence="16 17">
    <name type="scientific">Austropuccinia psidii MF-1</name>
    <dbReference type="NCBI Taxonomy" id="1389203"/>
    <lineage>
        <taxon>Eukaryota</taxon>
        <taxon>Fungi</taxon>
        <taxon>Dikarya</taxon>
        <taxon>Basidiomycota</taxon>
        <taxon>Pucciniomycotina</taxon>
        <taxon>Pucciniomycetes</taxon>
        <taxon>Pucciniales</taxon>
        <taxon>Sphaerophragmiaceae</taxon>
        <taxon>Austropuccinia</taxon>
    </lineage>
</organism>
<feature type="domain" description="Integrase catalytic" evidence="15">
    <location>
        <begin position="98"/>
        <end position="256"/>
    </location>
</feature>
<dbReference type="GO" id="GO:0032196">
    <property type="term" value="P:transposition"/>
    <property type="evidence" value="ECO:0007669"/>
    <property type="project" value="UniProtKB-KW"/>
</dbReference>
<dbReference type="InterPro" id="IPR012337">
    <property type="entry name" value="RNaseH-like_sf"/>
</dbReference>
<keyword evidence="2" id="KW-0548">Nucleotidyltransferase</keyword>
<name>A0A9Q3K0Z3_9BASI</name>
<evidence type="ECO:0000256" key="8">
    <source>
        <dbReference type="ARBA" id="ARBA00022884"/>
    </source>
</evidence>
<dbReference type="InterPro" id="IPR001584">
    <property type="entry name" value="Integrase_cat-core"/>
</dbReference>
<keyword evidence="10" id="KW-0695">RNA-directed DNA polymerase</keyword>
<evidence type="ECO:0000256" key="9">
    <source>
        <dbReference type="ARBA" id="ARBA00022908"/>
    </source>
</evidence>
<evidence type="ECO:0000256" key="14">
    <source>
        <dbReference type="ARBA" id="ARBA00049244"/>
    </source>
</evidence>
<keyword evidence="5" id="KW-0255">Endonuclease</keyword>
<dbReference type="GO" id="GO:0006310">
    <property type="term" value="P:DNA recombination"/>
    <property type="evidence" value="ECO:0007669"/>
    <property type="project" value="UniProtKB-KW"/>
</dbReference>
<dbReference type="GO" id="GO:0003964">
    <property type="term" value="F:RNA-directed DNA polymerase activity"/>
    <property type="evidence" value="ECO:0007669"/>
    <property type="project" value="UniProtKB-KW"/>
</dbReference>
<reference evidence="16" key="1">
    <citation type="submission" date="2021-03" db="EMBL/GenBank/DDBJ databases">
        <title>Draft genome sequence of rust myrtle Austropuccinia psidii MF-1, a brazilian biotype.</title>
        <authorList>
            <person name="Quecine M.C."/>
            <person name="Pachon D.M.R."/>
            <person name="Bonatelli M.L."/>
            <person name="Correr F.H."/>
            <person name="Franceschini L.M."/>
            <person name="Leite T.F."/>
            <person name="Margarido G.R.A."/>
            <person name="Almeida C.A."/>
            <person name="Ferrarezi J.A."/>
            <person name="Labate C.A."/>
        </authorList>
    </citation>
    <scope>NUCLEOTIDE SEQUENCE</scope>
    <source>
        <strain evidence="16">MF-1</strain>
    </source>
</reference>
<evidence type="ECO:0000313" key="17">
    <source>
        <dbReference type="Proteomes" id="UP000765509"/>
    </source>
</evidence>
<evidence type="ECO:0000256" key="13">
    <source>
        <dbReference type="ARBA" id="ARBA00048173"/>
    </source>
</evidence>
<dbReference type="AlphaFoldDB" id="A0A9Q3K0Z3"/>
<evidence type="ECO:0000256" key="12">
    <source>
        <dbReference type="ARBA" id="ARBA00023172"/>
    </source>
</evidence>
<dbReference type="SUPFAM" id="SSF53098">
    <property type="entry name" value="Ribonuclease H-like"/>
    <property type="match status" value="1"/>
</dbReference>
<evidence type="ECO:0000256" key="6">
    <source>
        <dbReference type="ARBA" id="ARBA00022801"/>
    </source>
</evidence>
<keyword evidence="11" id="KW-0808">Transferase</keyword>
<evidence type="ECO:0000256" key="2">
    <source>
        <dbReference type="ARBA" id="ARBA00022695"/>
    </source>
</evidence>
<evidence type="ECO:0000256" key="5">
    <source>
        <dbReference type="ARBA" id="ARBA00022759"/>
    </source>
</evidence>
<keyword evidence="8" id="KW-0694">RNA-binding</keyword>
<keyword evidence="4" id="KW-0479">Metal-binding</keyword>
<dbReference type="Proteomes" id="UP000765509">
    <property type="component" value="Unassembled WGS sequence"/>
</dbReference>
<keyword evidence="3" id="KW-0540">Nuclease</keyword>
<dbReference type="GO" id="GO:0005634">
    <property type="term" value="C:nucleus"/>
    <property type="evidence" value="ECO:0007669"/>
    <property type="project" value="UniProtKB-ARBA"/>
</dbReference>
<comment type="catalytic activity">
    <reaction evidence="13">
        <text>DNA(n) + a 2'-deoxyribonucleoside 5'-triphosphate = DNA(n+1) + diphosphate</text>
        <dbReference type="Rhea" id="RHEA:22508"/>
        <dbReference type="Rhea" id="RHEA-COMP:17339"/>
        <dbReference type="Rhea" id="RHEA-COMP:17340"/>
        <dbReference type="ChEBI" id="CHEBI:33019"/>
        <dbReference type="ChEBI" id="CHEBI:61560"/>
        <dbReference type="ChEBI" id="CHEBI:173112"/>
        <dbReference type="EC" id="2.7.7.49"/>
    </reaction>
</comment>
<dbReference type="GO" id="GO:0016787">
    <property type="term" value="F:hydrolase activity"/>
    <property type="evidence" value="ECO:0007669"/>
    <property type="project" value="UniProtKB-KW"/>
</dbReference>
<evidence type="ECO:0000256" key="10">
    <source>
        <dbReference type="ARBA" id="ARBA00022918"/>
    </source>
</evidence>
<comment type="caution">
    <text evidence="16">The sequence shown here is derived from an EMBL/GenBank/DDBJ whole genome shotgun (WGS) entry which is preliminary data.</text>
</comment>
<sequence>MKPKYKITTLNNNCFNLIDNNNELILSGTYQAGNFEVIYDNPRALASSGKLRYNALILHQAASHPSAKTMAKMYPNLNITNLQRSVCSACKITKSPFKGTFPIPQQKLHFVHADVFGPIDQPSNSGYKYCLQIVDGFSGFLWTTFLKVKSYVISLLPKILLCIQNQANLKIANCISDNGTEFKNSTLNTFYKNHGITHLTAAPYTPEQNPLAERGNRTTITKARCLLKHSGLQLSYWAEATRTATYLENLTPKKSL</sequence>
<dbReference type="GO" id="GO:0004519">
    <property type="term" value="F:endonuclease activity"/>
    <property type="evidence" value="ECO:0007669"/>
    <property type="project" value="UniProtKB-KW"/>
</dbReference>
<gene>
    <name evidence="16" type="ORF">O181_112708</name>
</gene>
<proteinExistence type="predicted"/>
<dbReference type="InterPro" id="IPR039537">
    <property type="entry name" value="Retrotran_Ty1/copia-like"/>
</dbReference>
<dbReference type="GO" id="GO:0003887">
    <property type="term" value="F:DNA-directed DNA polymerase activity"/>
    <property type="evidence" value="ECO:0007669"/>
    <property type="project" value="UniProtKB-KW"/>
</dbReference>
<dbReference type="Pfam" id="PF00665">
    <property type="entry name" value="rve"/>
    <property type="match status" value="1"/>
</dbReference>
<evidence type="ECO:0000256" key="4">
    <source>
        <dbReference type="ARBA" id="ARBA00022723"/>
    </source>
</evidence>
<evidence type="ECO:0000259" key="15">
    <source>
        <dbReference type="PROSITE" id="PS50994"/>
    </source>
</evidence>
<dbReference type="GO" id="GO:0046872">
    <property type="term" value="F:metal ion binding"/>
    <property type="evidence" value="ECO:0007669"/>
    <property type="project" value="UniProtKB-KW"/>
</dbReference>
<dbReference type="GO" id="GO:0003723">
    <property type="term" value="F:RNA binding"/>
    <property type="evidence" value="ECO:0007669"/>
    <property type="project" value="UniProtKB-KW"/>
</dbReference>
<dbReference type="PROSITE" id="PS50994">
    <property type="entry name" value="INTEGRASE"/>
    <property type="match status" value="1"/>
</dbReference>
<dbReference type="GO" id="GO:0015074">
    <property type="term" value="P:DNA integration"/>
    <property type="evidence" value="ECO:0007669"/>
    <property type="project" value="UniProtKB-KW"/>
</dbReference>
<keyword evidence="1" id="KW-0815">Transposition</keyword>
<keyword evidence="9" id="KW-0229">DNA integration</keyword>
<dbReference type="EMBL" id="AVOT02091155">
    <property type="protein sequence ID" value="MBW0572993.1"/>
    <property type="molecule type" value="Genomic_DNA"/>
</dbReference>
<evidence type="ECO:0000313" key="16">
    <source>
        <dbReference type="EMBL" id="MBW0572993.1"/>
    </source>
</evidence>
<dbReference type="Gene3D" id="3.30.420.10">
    <property type="entry name" value="Ribonuclease H-like superfamily/Ribonuclease H"/>
    <property type="match status" value="1"/>
</dbReference>
<protein>
    <recommendedName>
        <fullName evidence="15">Integrase catalytic domain-containing protein</fullName>
    </recommendedName>
</protein>
<keyword evidence="7" id="KW-0460">Magnesium</keyword>
<keyword evidence="11" id="KW-0239">DNA-directed DNA polymerase</keyword>
<evidence type="ECO:0000256" key="11">
    <source>
        <dbReference type="ARBA" id="ARBA00022932"/>
    </source>
</evidence>